<sequence>MLAYSLLFTAAYLIHVATYCAQNLKGLGYSNVATKSTKVEESDEYVGRDERQDANSHKYTHVFPLFYEKAKAMENEVAITELEDSEVKRETTYGQLFQQALSLSHHLNTLDGGVPMKKYEEACNKGQFKLLGIYGSNSANWLVADLASMVSGVTSLVMHSKFSIDEVCEILNESKLEWLCIDLNLVESLLERKDKLPHLKKLIILDNLNHNTNKGKRANRPGAPTETQEQKEKREKSEKLEKENLDLFKKLKAKAEELQMSMCEINDLTKDKVTKYNVAKKSDPEHISTIVYTSGTSGKPKGVMLSNRALYYTVVPVSKLSIFATFQPKHHFSYLPLSHIYERAIAYLSFYRGIHIRVWSKDITLFSKDLSQSGTNIVVGVPKVFNRIYTSIINEIAKLPPFKRFMVQRIIAMRRANNSGAFSKFLEDLTHVSQKIRDTINPTADVFLSAGGKISPKVERDLSVLLNINFYQAYGLTETTGPVIVQHVRDTSTGNIGGPVSPHVQYKVQTWEKYNAKAKPPRGELLLKGPQLFSGYFLKPEQTKNAFTKDGFYKTGDVVQINKDGSITFLDRSKGLVKLSQGEYIETEMLNNLYSDIEFVNHCVVYGDDSMDGPLAILNLDKSLFAKFLERDGVLKEQGITIEEFLKNLNDEKLNKEVYLKYVREKMLGMYKTTNLNRYNIINDIYLTGKVWDTSNYLTPTLKVRNFYVYKDFQSFIDKIRKGYKDKMKLKNK</sequence>
<gene>
    <name evidence="4" type="ORF">AK88_03043</name>
</gene>
<dbReference type="RefSeq" id="XP_012336089.1">
    <property type="nucleotide sequence ID" value="XM_012480666.1"/>
</dbReference>
<feature type="region of interest" description="Disordered" evidence="1">
    <location>
        <begin position="213"/>
        <end position="239"/>
    </location>
</feature>
<dbReference type="AlphaFoldDB" id="A0A0D9QK76"/>
<keyword evidence="5" id="KW-1185">Reference proteome</keyword>
<dbReference type="PANTHER" id="PTHR43272:SF3">
    <property type="entry name" value="LONG CHAIN ACYL-COA SYNTHETASE 4"/>
    <property type="match status" value="1"/>
</dbReference>
<dbReference type="OrthoDB" id="10253869at2759"/>
<feature type="signal peptide" evidence="2">
    <location>
        <begin position="1"/>
        <end position="21"/>
    </location>
</feature>
<accession>A0A0D9QK76</accession>
<proteinExistence type="predicted"/>
<evidence type="ECO:0000313" key="5">
    <source>
        <dbReference type="Proteomes" id="UP000054561"/>
    </source>
</evidence>
<dbReference type="GeneID" id="24268357"/>
<organism evidence="4 5">
    <name type="scientific">Plasmodium fragile</name>
    <dbReference type="NCBI Taxonomy" id="5857"/>
    <lineage>
        <taxon>Eukaryota</taxon>
        <taxon>Sar</taxon>
        <taxon>Alveolata</taxon>
        <taxon>Apicomplexa</taxon>
        <taxon>Aconoidasida</taxon>
        <taxon>Haemosporida</taxon>
        <taxon>Plasmodiidae</taxon>
        <taxon>Plasmodium</taxon>
        <taxon>Plasmodium (Plasmodium)</taxon>
    </lineage>
</organism>
<dbReference type="Gene3D" id="3.40.50.12780">
    <property type="entry name" value="N-terminal domain of ligase-like"/>
    <property type="match status" value="1"/>
</dbReference>
<feature type="compositionally biased region" description="Basic and acidic residues" evidence="1">
    <location>
        <begin position="228"/>
        <end position="239"/>
    </location>
</feature>
<name>A0A0D9QK76_PLAFR</name>
<evidence type="ECO:0000313" key="4">
    <source>
        <dbReference type="EMBL" id="KJP87363.1"/>
    </source>
</evidence>
<dbReference type="VEuPathDB" id="PlasmoDB:AK88_03043"/>
<protein>
    <recommendedName>
        <fullName evidence="3">AMP-dependent synthetase/ligase domain-containing protein</fullName>
    </recommendedName>
</protein>
<dbReference type="InterPro" id="IPR020845">
    <property type="entry name" value="AMP-binding_CS"/>
</dbReference>
<dbReference type="PANTHER" id="PTHR43272">
    <property type="entry name" value="LONG-CHAIN-FATTY-ACID--COA LIGASE"/>
    <property type="match status" value="1"/>
</dbReference>
<feature type="chain" id="PRO_5002343603" description="AMP-dependent synthetase/ligase domain-containing protein" evidence="2">
    <location>
        <begin position="22"/>
        <end position="733"/>
    </location>
</feature>
<feature type="domain" description="AMP-dependent synthetase/ligase" evidence="3">
    <location>
        <begin position="68"/>
        <end position="537"/>
    </location>
</feature>
<dbReference type="InterPro" id="IPR042099">
    <property type="entry name" value="ANL_N_sf"/>
</dbReference>
<dbReference type="InterPro" id="IPR000873">
    <property type="entry name" value="AMP-dep_synth/lig_dom"/>
</dbReference>
<evidence type="ECO:0000256" key="1">
    <source>
        <dbReference type="SAM" id="MobiDB-lite"/>
    </source>
</evidence>
<dbReference type="Pfam" id="PF00501">
    <property type="entry name" value="AMP-binding"/>
    <property type="match status" value="1"/>
</dbReference>
<dbReference type="GO" id="GO:0004467">
    <property type="term" value="F:long-chain fatty acid-CoA ligase activity"/>
    <property type="evidence" value="ECO:0007669"/>
    <property type="project" value="TreeGrafter"/>
</dbReference>
<evidence type="ECO:0000259" key="3">
    <source>
        <dbReference type="Pfam" id="PF00501"/>
    </source>
</evidence>
<dbReference type="GO" id="GO:0016020">
    <property type="term" value="C:membrane"/>
    <property type="evidence" value="ECO:0007669"/>
    <property type="project" value="TreeGrafter"/>
</dbReference>
<dbReference type="EMBL" id="KQ001676">
    <property type="protein sequence ID" value="KJP87363.1"/>
    <property type="molecule type" value="Genomic_DNA"/>
</dbReference>
<evidence type="ECO:0000256" key="2">
    <source>
        <dbReference type="SAM" id="SignalP"/>
    </source>
</evidence>
<dbReference type="GO" id="GO:0005783">
    <property type="term" value="C:endoplasmic reticulum"/>
    <property type="evidence" value="ECO:0007669"/>
    <property type="project" value="TreeGrafter"/>
</dbReference>
<dbReference type="PROSITE" id="PS00455">
    <property type="entry name" value="AMP_BINDING"/>
    <property type="match status" value="1"/>
</dbReference>
<dbReference type="Proteomes" id="UP000054561">
    <property type="component" value="Unassembled WGS sequence"/>
</dbReference>
<dbReference type="OMA" id="GESAIWR"/>
<reference evidence="4 5" key="1">
    <citation type="submission" date="2014-03" db="EMBL/GenBank/DDBJ databases">
        <title>The Genome Sequence of Plasmodium fragile nilgiri.</title>
        <authorList>
            <consortium name="The Broad Institute Genomics Platform"/>
            <consortium name="The Broad Institute Genome Sequencing Center for Infectious Disease"/>
            <person name="Neafsey D."/>
            <person name="Duraisingh M."/>
            <person name="Young S.K."/>
            <person name="Zeng Q."/>
            <person name="Gargeya S."/>
            <person name="Abouelleil A."/>
            <person name="Alvarado L."/>
            <person name="Chapman S.B."/>
            <person name="Gainer-Dewar J."/>
            <person name="Goldberg J."/>
            <person name="Griggs A."/>
            <person name="Gujja S."/>
            <person name="Hansen M."/>
            <person name="Howarth C."/>
            <person name="Imamovic A."/>
            <person name="Larimer J."/>
            <person name="Pearson M."/>
            <person name="Poon T.W."/>
            <person name="Priest M."/>
            <person name="Roberts A."/>
            <person name="Saif S."/>
            <person name="Shea T."/>
            <person name="Sykes S."/>
            <person name="Wortman J."/>
            <person name="Nusbaum C."/>
            <person name="Birren B."/>
        </authorList>
    </citation>
    <scope>NUCLEOTIDE SEQUENCE [LARGE SCALE GENOMIC DNA]</scope>
    <source>
        <strain evidence="5">nilgiri</strain>
    </source>
</reference>
<keyword evidence="2" id="KW-0732">Signal</keyword>
<dbReference type="SUPFAM" id="SSF56801">
    <property type="entry name" value="Acetyl-CoA synthetase-like"/>
    <property type="match status" value="1"/>
</dbReference>